<comment type="caution">
    <text evidence="7">The sequence shown here is derived from an EMBL/GenBank/DDBJ whole genome shotgun (WGS) entry which is preliminary data.</text>
</comment>
<dbReference type="PANTHER" id="PTHR32089:SF112">
    <property type="entry name" value="LYSOZYME-LIKE PROTEIN-RELATED"/>
    <property type="match status" value="1"/>
</dbReference>
<feature type="domain" description="Methyl-accepting transducer" evidence="5">
    <location>
        <begin position="272"/>
        <end position="508"/>
    </location>
</feature>
<dbReference type="PANTHER" id="PTHR32089">
    <property type="entry name" value="METHYL-ACCEPTING CHEMOTAXIS PROTEIN MCPB"/>
    <property type="match status" value="1"/>
</dbReference>
<evidence type="ECO:0000256" key="3">
    <source>
        <dbReference type="ARBA" id="ARBA00029447"/>
    </source>
</evidence>
<dbReference type="Pfam" id="PF00015">
    <property type="entry name" value="MCPsignal"/>
    <property type="match status" value="1"/>
</dbReference>
<keyword evidence="2 4" id="KW-0807">Transducer</keyword>
<dbReference type="InterPro" id="IPR004090">
    <property type="entry name" value="Chemotax_Me-accpt_rcpt"/>
</dbReference>
<dbReference type="EMBL" id="JBHSAF010000015">
    <property type="protein sequence ID" value="MFC3914843.1"/>
    <property type="molecule type" value="Genomic_DNA"/>
</dbReference>
<dbReference type="CDD" id="cd06225">
    <property type="entry name" value="HAMP"/>
    <property type="match status" value="1"/>
</dbReference>
<dbReference type="InterPro" id="IPR024478">
    <property type="entry name" value="HlyB_4HB_MCP"/>
</dbReference>
<dbReference type="SUPFAM" id="SSF58104">
    <property type="entry name" value="Methyl-accepting chemotaxis protein (MCP) signaling domain"/>
    <property type="match status" value="1"/>
</dbReference>
<evidence type="ECO:0000313" key="8">
    <source>
        <dbReference type="Proteomes" id="UP001595692"/>
    </source>
</evidence>
<accession>A0ABV8CRT4</accession>
<sequence>MVLSKMLGIRAKAAFGLVLLTLFILLLGGVNYVALEKLQENADLFATRLMPADAVVLNADRDLYQALVAQQERLMTEDSSQHEALLKDFNENADQAYERMQKFLALMAPFPQVTGPLSGFEGQFRSWRSHAEQVFVLMAKGDNAAADKQHHQQMASFSSLRELYNLGGEQVEALAEELKLSSAEVAESRQAWTLGILAVALVAGVALIYFGPKLIVDSVHAVHEKVEDISKGDGDLVSRIPVSSQDELGKLAGGVNRLLDQLQGLVRELLGDIGCLEESTGSLRQISAQVGGISDSQRQQLAALVTATGEISRAIHEISQHAQQTSDQTHIAQRSATEGLALLDRNVEMNRQLAASVTDAGQMVAQLESESERITSVLDVIRGIAEQTNLLALNAAIEAARAGEQGRGFAVVADEVRTLASRTQRSTEDIQKMISSLKQGVQSAVQAMDKGSGQMQVTLEMADRMRNELAGIQQMVSKVLDMNFQIASATEEQSSVMEEMNRTVSELNGLTEEASALSGTVLQTGNDLDELAQQLAGRVRRFKI</sequence>
<dbReference type="Pfam" id="PF00672">
    <property type="entry name" value="HAMP"/>
    <property type="match status" value="1"/>
</dbReference>
<evidence type="ECO:0000259" key="6">
    <source>
        <dbReference type="PROSITE" id="PS50885"/>
    </source>
</evidence>
<comment type="subcellular location">
    <subcellularLocation>
        <location evidence="1">Membrane</location>
    </subcellularLocation>
</comment>
<dbReference type="SMART" id="SM00283">
    <property type="entry name" value="MA"/>
    <property type="match status" value="1"/>
</dbReference>
<evidence type="ECO:0000256" key="1">
    <source>
        <dbReference type="ARBA" id="ARBA00004370"/>
    </source>
</evidence>
<dbReference type="Pfam" id="PF12729">
    <property type="entry name" value="4HB_MCP_1"/>
    <property type="match status" value="1"/>
</dbReference>
<dbReference type="PROSITE" id="PS50885">
    <property type="entry name" value="HAMP"/>
    <property type="match status" value="1"/>
</dbReference>
<keyword evidence="8" id="KW-1185">Reference proteome</keyword>
<dbReference type="InterPro" id="IPR004089">
    <property type="entry name" value="MCPsignal_dom"/>
</dbReference>
<dbReference type="InterPro" id="IPR003660">
    <property type="entry name" value="HAMP_dom"/>
</dbReference>
<protein>
    <submittedName>
        <fullName evidence="7">Methyl-accepting chemotaxis protein</fullName>
    </submittedName>
</protein>
<evidence type="ECO:0000259" key="5">
    <source>
        <dbReference type="PROSITE" id="PS50111"/>
    </source>
</evidence>
<dbReference type="PRINTS" id="PR00260">
    <property type="entry name" value="CHEMTRNSDUCR"/>
</dbReference>
<name>A0ABV8CRT4_9GAMM</name>
<dbReference type="CDD" id="cd11386">
    <property type="entry name" value="MCP_signal"/>
    <property type="match status" value="1"/>
</dbReference>
<evidence type="ECO:0000256" key="2">
    <source>
        <dbReference type="ARBA" id="ARBA00023224"/>
    </source>
</evidence>
<comment type="similarity">
    <text evidence="3">Belongs to the methyl-accepting chemotaxis (MCP) protein family.</text>
</comment>
<dbReference type="SMART" id="SM00304">
    <property type="entry name" value="HAMP"/>
    <property type="match status" value="1"/>
</dbReference>
<evidence type="ECO:0000313" key="7">
    <source>
        <dbReference type="EMBL" id="MFC3914843.1"/>
    </source>
</evidence>
<dbReference type="RefSeq" id="WP_377154262.1">
    <property type="nucleotide sequence ID" value="NZ_JBHSAF010000015.1"/>
</dbReference>
<dbReference type="Gene3D" id="1.10.287.950">
    <property type="entry name" value="Methyl-accepting chemotaxis protein"/>
    <property type="match status" value="1"/>
</dbReference>
<dbReference type="PROSITE" id="PS50111">
    <property type="entry name" value="CHEMOTAXIS_TRANSDUC_2"/>
    <property type="match status" value="1"/>
</dbReference>
<evidence type="ECO:0000256" key="4">
    <source>
        <dbReference type="PROSITE-ProRule" id="PRU00284"/>
    </source>
</evidence>
<dbReference type="Proteomes" id="UP001595692">
    <property type="component" value="Unassembled WGS sequence"/>
</dbReference>
<proteinExistence type="inferred from homology"/>
<reference evidence="8" key="1">
    <citation type="journal article" date="2019" name="Int. J. Syst. Evol. Microbiol.">
        <title>The Global Catalogue of Microorganisms (GCM) 10K type strain sequencing project: providing services to taxonomists for standard genome sequencing and annotation.</title>
        <authorList>
            <consortium name="The Broad Institute Genomics Platform"/>
            <consortium name="The Broad Institute Genome Sequencing Center for Infectious Disease"/>
            <person name="Wu L."/>
            <person name="Ma J."/>
        </authorList>
    </citation>
    <scope>NUCLEOTIDE SEQUENCE [LARGE SCALE GENOMIC DNA]</scope>
    <source>
        <strain evidence="8">CCUG 54939</strain>
    </source>
</reference>
<organism evidence="7 8">
    <name type="scientific">Pseudaeromonas sharmana</name>
    <dbReference type="NCBI Taxonomy" id="328412"/>
    <lineage>
        <taxon>Bacteria</taxon>
        <taxon>Pseudomonadati</taxon>
        <taxon>Pseudomonadota</taxon>
        <taxon>Gammaproteobacteria</taxon>
        <taxon>Aeromonadales</taxon>
        <taxon>Aeromonadaceae</taxon>
        <taxon>Pseudaeromonas</taxon>
    </lineage>
</organism>
<feature type="domain" description="HAMP" evidence="6">
    <location>
        <begin position="213"/>
        <end position="267"/>
    </location>
</feature>
<gene>
    <name evidence="7" type="ORF">ACFOSS_15445</name>
</gene>